<dbReference type="Gene3D" id="2.60.120.920">
    <property type="match status" value="1"/>
</dbReference>
<dbReference type="InterPro" id="IPR001841">
    <property type="entry name" value="Znf_RING"/>
</dbReference>
<protein>
    <submittedName>
        <fullName evidence="8">Nuclear factor 7, ovary-like</fullName>
    </submittedName>
</protein>
<dbReference type="PROSITE" id="PS50119">
    <property type="entry name" value="ZF_BBOX"/>
    <property type="match status" value="1"/>
</dbReference>
<dbReference type="Ensembl" id="ENSPRET00000006777.1">
    <property type="protein sequence ID" value="ENSPREP00000006690.1"/>
    <property type="gene ID" value="ENSPREG00000004623.1"/>
</dbReference>
<sequence>MASSSSFSEDLTCSVCLIIFTDPVTLFCGHSFCRECITLSVKSLNQCPQCRATVPTDRMDFTTNHILKSLAEKAKKEKESGKYPEAAVGFCPEHDEKLKLFCVTDQQLSCIICRDCERHEGHKFKPVKEAAASIRKEVETLVEKESSDICAIEHLAESQNEEIRKSKEKSQKLRIQISSQFQEMHQFLKRREDEILNELKNKEKAELKKMRQSLNVVEKALTEGREVGEQMKSVLEVTEPEGFLKSWSESKMTPKPKSNPKGSNLKVVTSSLSLGHYESHLQLFVWKEMRQMIQPQAERLLFKSQDPFDLSQWSININQIAPGPHYWEIDGKRKGALKHLFRPRVNELQVVDSSLSLGPYESHLQFFMWKEMLQVIQPRAELLRLKSNSQDVVVSDDGRKDLESASSVSEFGAGQHYWEIEVGSRNYWELGVIHNLLKYDGVKYTCCGPNVTTELEFRNRPKKIGVYFNFSSKELSFYDADTMTHIHSVSAVFVTTPVSAQINIQHKQPDHSPVTVCWY</sequence>
<feature type="domain" description="B box-type" evidence="7">
    <location>
        <begin position="86"/>
        <end position="127"/>
    </location>
</feature>
<reference evidence="8" key="2">
    <citation type="submission" date="2025-08" db="UniProtKB">
        <authorList>
            <consortium name="Ensembl"/>
        </authorList>
    </citation>
    <scope>IDENTIFICATION</scope>
    <source>
        <strain evidence="8">Guanapo</strain>
    </source>
</reference>
<dbReference type="SMART" id="SM00336">
    <property type="entry name" value="BBOX"/>
    <property type="match status" value="1"/>
</dbReference>
<dbReference type="PROSITE" id="PS50089">
    <property type="entry name" value="ZF_RING_2"/>
    <property type="match status" value="1"/>
</dbReference>
<reference evidence="8" key="3">
    <citation type="submission" date="2025-09" db="UniProtKB">
        <authorList>
            <consortium name="Ensembl"/>
        </authorList>
    </citation>
    <scope>IDENTIFICATION</scope>
    <source>
        <strain evidence="8">Guanapo</strain>
    </source>
</reference>
<evidence type="ECO:0000256" key="2">
    <source>
        <dbReference type="ARBA" id="ARBA00022771"/>
    </source>
</evidence>
<feature type="coiled-coil region" evidence="5">
    <location>
        <begin position="156"/>
        <end position="220"/>
    </location>
</feature>
<keyword evidence="5" id="KW-0175">Coiled coil</keyword>
<dbReference type="InterPro" id="IPR013320">
    <property type="entry name" value="ConA-like_dom_sf"/>
</dbReference>
<dbReference type="Gene3D" id="3.30.40.10">
    <property type="entry name" value="Zinc/RING finger domain, C3HC4 (zinc finger)"/>
    <property type="match status" value="1"/>
</dbReference>
<feature type="domain" description="RING-type" evidence="6">
    <location>
        <begin position="13"/>
        <end position="51"/>
    </location>
</feature>
<dbReference type="CDD" id="cd19800">
    <property type="entry name" value="Bbox2_xNF7-like"/>
    <property type="match status" value="1"/>
</dbReference>
<dbReference type="InterPro" id="IPR043136">
    <property type="entry name" value="B30.2/SPRY_sf"/>
</dbReference>
<dbReference type="InterPro" id="IPR013083">
    <property type="entry name" value="Znf_RING/FYVE/PHD"/>
</dbReference>
<dbReference type="Pfam" id="PF13923">
    <property type="entry name" value="zf-C3HC4_2"/>
    <property type="match status" value="1"/>
</dbReference>
<dbReference type="Gene3D" id="3.30.160.60">
    <property type="entry name" value="Classic Zinc Finger"/>
    <property type="match status" value="1"/>
</dbReference>
<evidence type="ECO:0000259" key="6">
    <source>
        <dbReference type="PROSITE" id="PS50089"/>
    </source>
</evidence>
<evidence type="ECO:0000256" key="1">
    <source>
        <dbReference type="ARBA" id="ARBA00022723"/>
    </source>
</evidence>
<dbReference type="SMART" id="SM00184">
    <property type="entry name" value="RING"/>
    <property type="match status" value="1"/>
</dbReference>
<accession>A0A3P9NAV5</accession>
<reference evidence="9" key="1">
    <citation type="submission" date="2013-11" db="EMBL/GenBank/DDBJ databases">
        <title>The genomic landscape of the Guanapo guppy.</title>
        <authorList>
            <person name="Kuenstner A."/>
            <person name="Dreyer C."/>
        </authorList>
    </citation>
    <scope>NUCLEOTIDE SEQUENCE</scope>
    <source>
        <strain evidence="9">Guanapo</strain>
    </source>
</reference>
<dbReference type="InterPro" id="IPR017907">
    <property type="entry name" value="Znf_RING_CS"/>
</dbReference>
<name>A0A3P9NAV5_POERE</name>
<organism evidence="8 9">
    <name type="scientific">Poecilia reticulata</name>
    <name type="common">Guppy</name>
    <name type="synonym">Acanthophacelus reticulatus</name>
    <dbReference type="NCBI Taxonomy" id="8081"/>
    <lineage>
        <taxon>Eukaryota</taxon>
        <taxon>Metazoa</taxon>
        <taxon>Chordata</taxon>
        <taxon>Craniata</taxon>
        <taxon>Vertebrata</taxon>
        <taxon>Euteleostomi</taxon>
        <taxon>Actinopterygii</taxon>
        <taxon>Neopterygii</taxon>
        <taxon>Teleostei</taxon>
        <taxon>Neoteleostei</taxon>
        <taxon>Acanthomorphata</taxon>
        <taxon>Ovalentaria</taxon>
        <taxon>Atherinomorphae</taxon>
        <taxon>Cyprinodontiformes</taxon>
        <taxon>Poeciliidae</taxon>
        <taxon>Poeciliinae</taxon>
        <taxon>Poecilia</taxon>
    </lineage>
</organism>
<evidence type="ECO:0000259" key="7">
    <source>
        <dbReference type="PROSITE" id="PS50119"/>
    </source>
</evidence>
<keyword evidence="1" id="KW-0479">Metal-binding</keyword>
<keyword evidence="2 4" id="KW-0863">Zinc-finger</keyword>
<dbReference type="SUPFAM" id="SSF49899">
    <property type="entry name" value="Concanavalin A-like lectins/glucanases"/>
    <property type="match status" value="1"/>
</dbReference>
<dbReference type="Pfam" id="PF25600">
    <property type="entry name" value="TRIM_CC"/>
    <property type="match status" value="1"/>
</dbReference>
<dbReference type="SUPFAM" id="SSF57850">
    <property type="entry name" value="RING/U-box"/>
    <property type="match status" value="1"/>
</dbReference>
<dbReference type="InterPro" id="IPR000315">
    <property type="entry name" value="Znf_B-box"/>
</dbReference>
<dbReference type="SUPFAM" id="SSF57845">
    <property type="entry name" value="B-box zinc-binding domain"/>
    <property type="match status" value="1"/>
</dbReference>
<dbReference type="Pfam" id="PF00643">
    <property type="entry name" value="zf-B_box"/>
    <property type="match status" value="1"/>
</dbReference>
<dbReference type="PROSITE" id="PS00518">
    <property type="entry name" value="ZF_RING_1"/>
    <property type="match status" value="1"/>
</dbReference>
<dbReference type="InterPro" id="IPR050143">
    <property type="entry name" value="TRIM/RBCC"/>
</dbReference>
<evidence type="ECO:0000256" key="4">
    <source>
        <dbReference type="PROSITE-ProRule" id="PRU00024"/>
    </source>
</evidence>
<dbReference type="PANTHER" id="PTHR24103">
    <property type="entry name" value="E3 UBIQUITIN-PROTEIN LIGASE TRIM"/>
    <property type="match status" value="1"/>
</dbReference>
<keyword evidence="3" id="KW-0862">Zinc</keyword>
<evidence type="ECO:0000256" key="5">
    <source>
        <dbReference type="SAM" id="Coils"/>
    </source>
</evidence>
<dbReference type="AlphaFoldDB" id="A0A3P9NAV5"/>
<dbReference type="Bgee" id="ENSPREG00000004623">
    <property type="expression patterns" value="Expressed in caudal fin"/>
</dbReference>
<proteinExistence type="predicted"/>
<evidence type="ECO:0000256" key="3">
    <source>
        <dbReference type="ARBA" id="ARBA00022833"/>
    </source>
</evidence>
<evidence type="ECO:0000313" key="9">
    <source>
        <dbReference type="Proteomes" id="UP000242638"/>
    </source>
</evidence>
<keyword evidence="9" id="KW-1185">Reference proteome</keyword>
<dbReference type="InterPro" id="IPR058030">
    <property type="entry name" value="TRIM8/14/16/25/29/45/65_CC"/>
</dbReference>
<dbReference type="GO" id="GO:0008270">
    <property type="term" value="F:zinc ion binding"/>
    <property type="evidence" value="ECO:0007669"/>
    <property type="project" value="UniProtKB-KW"/>
</dbReference>
<dbReference type="GeneTree" id="ENSGT00940000164374"/>
<evidence type="ECO:0000313" key="8">
    <source>
        <dbReference type="Ensembl" id="ENSPREP00000006690.1"/>
    </source>
</evidence>
<dbReference type="Proteomes" id="UP000242638">
    <property type="component" value="Unassembled WGS sequence"/>
</dbReference>